<dbReference type="Proteomes" id="UP001229421">
    <property type="component" value="Unassembled WGS sequence"/>
</dbReference>
<dbReference type="AlphaFoldDB" id="A0AAD8KE31"/>
<dbReference type="GO" id="GO:0009626">
    <property type="term" value="P:plant-type hypersensitive response"/>
    <property type="evidence" value="ECO:0007669"/>
    <property type="project" value="UniProtKB-KW"/>
</dbReference>
<comment type="caution">
    <text evidence="2">The sequence shown here is derived from an EMBL/GenBank/DDBJ whole genome shotgun (WGS) entry which is preliminary data.</text>
</comment>
<keyword evidence="3" id="KW-1185">Reference proteome</keyword>
<gene>
    <name evidence="2" type="ORF">QVD17_23485</name>
</gene>
<evidence type="ECO:0000256" key="1">
    <source>
        <dbReference type="ARBA" id="ARBA00004170"/>
    </source>
</evidence>
<sequence length="202" mass="22742">MSIILRITRFHNCDGCARKVRIALRKIGVELVKLDRETGDVMISTDKPPEEIRQALERQLKKPVVNISHDLIPTNQNLNTIVSYQVPTNQVLDLQMLAQTALAQELDGVEITNSNTVKFKFIRRQTPTVVGLEPRANINNVRIRDADAEYARSRSPPWAGVEPSAPLMSMAEEVAYGYPISDYYRVSTRDNDDNPCGYCGII</sequence>
<dbReference type="GO" id="GO:0046872">
    <property type="term" value="F:metal ion binding"/>
    <property type="evidence" value="ECO:0007669"/>
    <property type="project" value="InterPro"/>
</dbReference>
<organism evidence="2 3">
    <name type="scientific">Tagetes erecta</name>
    <name type="common">African marigold</name>
    <dbReference type="NCBI Taxonomy" id="13708"/>
    <lineage>
        <taxon>Eukaryota</taxon>
        <taxon>Viridiplantae</taxon>
        <taxon>Streptophyta</taxon>
        <taxon>Embryophyta</taxon>
        <taxon>Tracheophyta</taxon>
        <taxon>Spermatophyta</taxon>
        <taxon>Magnoliopsida</taxon>
        <taxon>eudicotyledons</taxon>
        <taxon>Gunneridae</taxon>
        <taxon>Pentapetalae</taxon>
        <taxon>asterids</taxon>
        <taxon>campanulids</taxon>
        <taxon>Asterales</taxon>
        <taxon>Asteraceae</taxon>
        <taxon>Asteroideae</taxon>
        <taxon>Heliantheae alliance</taxon>
        <taxon>Tageteae</taxon>
        <taxon>Tagetes</taxon>
    </lineage>
</organism>
<accession>A0AAD8KE31</accession>
<name>A0AAD8KE31_TARER</name>
<comment type="subcellular location">
    <subcellularLocation>
        <location evidence="1">Membrane</location>
        <topology evidence="1">Peripheral membrane protein</topology>
    </subcellularLocation>
</comment>
<evidence type="ECO:0000313" key="2">
    <source>
        <dbReference type="EMBL" id="KAK1421282.1"/>
    </source>
</evidence>
<dbReference type="SUPFAM" id="SSF55008">
    <property type="entry name" value="HMA, heavy metal-associated domain"/>
    <property type="match status" value="1"/>
</dbReference>
<protein>
    <recommendedName>
        <fullName evidence="4">HMA domain-containing protein</fullName>
    </recommendedName>
</protein>
<evidence type="ECO:0000313" key="3">
    <source>
        <dbReference type="Proteomes" id="UP001229421"/>
    </source>
</evidence>
<proteinExistence type="predicted"/>
<dbReference type="InterPro" id="IPR036163">
    <property type="entry name" value="HMA_dom_sf"/>
</dbReference>
<dbReference type="GO" id="GO:0016020">
    <property type="term" value="C:membrane"/>
    <property type="evidence" value="ECO:0007669"/>
    <property type="project" value="UniProtKB-SubCell"/>
</dbReference>
<reference evidence="2" key="1">
    <citation type="journal article" date="2023" name="bioRxiv">
        <title>Improved chromosome-level genome assembly for marigold (Tagetes erecta).</title>
        <authorList>
            <person name="Jiang F."/>
            <person name="Yuan L."/>
            <person name="Wang S."/>
            <person name="Wang H."/>
            <person name="Xu D."/>
            <person name="Wang A."/>
            <person name="Fan W."/>
        </authorList>
    </citation>
    <scope>NUCLEOTIDE SEQUENCE</scope>
    <source>
        <strain evidence="2">WSJ</strain>
        <tissue evidence="2">Leaf</tissue>
    </source>
</reference>
<dbReference type="InterPro" id="IPR006121">
    <property type="entry name" value="HMA_dom"/>
</dbReference>
<dbReference type="CDD" id="cd00371">
    <property type="entry name" value="HMA"/>
    <property type="match status" value="1"/>
</dbReference>
<dbReference type="Gene3D" id="3.30.70.100">
    <property type="match status" value="1"/>
</dbReference>
<dbReference type="EMBL" id="JAUHHV010000006">
    <property type="protein sequence ID" value="KAK1421282.1"/>
    <property type="molecule type" value="Genomic_DNA"/>
</dbReference>
<evidence type="ECO:0008006" key="4">
    <source>
        <dbReference type="Google" id="ProtNLM"/>
    </source>
</evidence>